<feature type="compositionally biased region" description="Basic and acidic residues" evidence="1">
    <location>
        <begin position="270"/>
        <end position="294"/>
    </location>
</feature>
<evidence type="ECO:0000256" key="1">
    <source>
        <dbReference type="SAM" id="MobiDB-lite"/>
    </source>
</evidence>
<dbReference type="EMBL" id="JAGPXD010000001">
    <property type="protein sequence ID" value="KAH7374723.1"/>
    <property type="molecule type" value="Genomic_DNA"/>
</dbReference>
<dbReference type="Proteomes" id="UP000813385">
    <property type="component" value="Unassembled WGS sequence"/>
</dbReference>
<name>A0A8K0TM41_9PEZI</name>
<protein>
    <submittedName>
        <fullName evidence="2">Uncharacterized protein</fullName>
    </submittedName>
</protein>
<feature type="region of interest" description="Disordered" evidence="1">
    <location>
        <begin position="270"/>
        <end position="307"/>
    </location>
</feature>
<keyword evidence="3" id="KW-1185">Reference proteome</keyword>
<dbReference type="AlphaFoldDB" id="A0A8K0TM41"/>
<reference evidence="2" key="1">
    <citation type="journal article" date="2021" name="Nat. Commun.">
        <title>Genetic determinants of endophytism in the Arabidopsis root mycobiome.</title>
        <authorList>
            <person name="Mesny F."/>
            <person name="Miyauchi S."/>
            <person name="Thiergart T."/>
            <person name="Pickel B."/>
            <person name="Atanasova L."/>
            <person name="Karlsson M."/>
            <person name="Huettel B."/>
            <person name="Barry K.W."/>
            <person name="Haridas S."/>
            <person name="Chen C."/>
            <person name="Bauer D."/>
            <person name="Andreopoulos W."/>
            <person name="Pangilinan J."/>
            <person name="LaButti K."/>
            <person name="Riley R."/>
            <person name="Lipzen A."/>
            <person name="Clum A."/>
            <person name="Drula E."/>
            <person name="Henrissat B."/>
            <person name="Kohler A."/>
            <person name="Grigoriev I.V."/>
            <person name="Martin F.M."/>
            <person name="Hacquard S."/>
        </authorList>
    </citation>
    <scope>NUCLEOTIDE SEQUENCE</scope>
    <source>
        <strain evidence="2">MPI-CAGE-AT-0016</strain>
    </source>
</reference>
<comment type="caution">
    <text evidence="2">The sequence shown here is derived from an EMBL/GenBank/DDBJ whole genome shotgun (WGS) entry which is preliminary data.</text>
</comment>
<evidence type="ECO:0000313" key="2">
    <source>
        <dbReference type="EMBL" id="KAH7374723.1"/>
    </source>
</evidence>
<accession>A0A8K0TM41</accession>
<evidence type="ECO:0000313" key="3">
    <source>
        <dbReference type="Proteomes" id="UP000813385"/>
    </source>
</evidence>
<organism evidence="2 3">
    <name type="scientific">Plectosphaerella cucumerina</name>
    <dbReference type="NCBI Taxonomy" id="40658"/>
    <lineage>
        <taxon>Eukaryota</taxon>
        <taxon>Fungi</taxon>
        <taxon>Dikarya</taxon>
        <taxon>Ascomycota</taxon>
        <taxon>Pezizomycotina</taxon>
        <taxon>Sordariomycetes</taxon>
        <taxon>Hypocreomycetidae</taxon>
        <taxon>Glomerellales</taxon>
        <taxon>Plectosphaerellaceae</taxon>
        <taxon>Plectosphaerella</taxon>
    </lineage>
</organism>
<dbReference type="OrthoDB" id="2687876at2759"/>
<sequence length="335" mass="37901">MEPFKVVEMTIRRSLNTVIFRILTTKSVTFKYLITRKMDFAMAESHTSKDFAFDTVPLGDWNAGKLVEVDGRLVLDQTDKIDLESGAVWHPKKIDELDLPQQLDGYDFTSDWQCQGHETGKIIPTPSVLAADCRTAICLYTWNPSITTPNEESIIYQLVAGSGIAPKFLGHITENRDRIIGYVVEKIHGRAATAADYPQCRAALSILHRLGIKYGRITSNSFIVEEDTGRVYLSGFSNASLYGTADDVYMKEQFYLADVLGIDAHRKEQAGLEDAQRKEREARRDAEASKENETPTRPGLGQRRSSRLQRLCRRFTQKEHKNWASVFTSTDKGRI</sequence>
<proteinExistence type="predicted"/>
<gene>
    <name evidence="2" type="ORF">B0T11DRAFT_313490</name>
</gene>